<feature type="transmembrane region" description="Helical" evidence="2">
    <location>
        <begin position="64"/>
        <end position="88"/>
    </location>
</feature>
<organism evidence="4 5">
    <name type="scientific">Egicoccus halophilus</name>
    <dbReference type="NCBI Taxonomy" id="1670830"/>
    <lineage>
        <taxon>Bacteria</taxon>
        <taxon>Bacillati</taxon>
        <taxon>Actinomycetota</taxon>
        <taxon>Nitriliruptoria</taxon>
        <taxon>Egicoccales</taxon>
        <taxon>Egicoccaceae</taxon>
        <taxon>Egicoccus</taxon>
    </lineage>
</organism>
<comment type="caution">
    <text evidence="4">The sequence shown here is derived from an EMBL/GenBank/DDBJ whole genome shotgun (WGS) entry which is preliminary data.</text>
</comment>
<evidence type="ECO:0000259" key="3">
    <source>
        <dbReference type="Pfam" id="PF02719"/>
    </source>
</evidence>
<feature type="transmembrane region" description="Helical" evidence="2">
    <location>
        <begin position="30"/>
        <end position="52"/>
    </location>
</feature>
<dbReference type="InterPro" id="IPR003869">
    <property type="entry name" value="Polysac_CapD-like"/>
</dbReference>
<dbReference type="Pfam" id="PF13727">
    <property type="entry name" value="CoA_binding_3"/>
    <property type="match status" value="1"/>
</dbReference>
<name>A0A8J3ETK0_9ACTN</name>
<feature type="transmembrane region" description="Helical" evidence="2">
    <location>
        <begin position="100"/>
        <end position="118"/>
    </location>
</feature>
<evidence type="ECO:0000313" key="5">
    <source>
        <dbReference type="Proteomes" id="UP000650511"/>
    </source>
</evidence>
<dbReference type="AlphaFoldDB" id="A0A8J3ETK0"/>
<dbReference type="CDD" id="cd05237">
    <property type="entry name" value="UDP_invert_4-6DH_SDR_e"/>
    <property type="match status" value="1"/>
</dbReference>
<proteinExistence type="inferred from homology"/>
<dbReference type="InterPro" id="IPR051203">
    <property type="entry name" value="Polysaccharide_Synthase-Rel"/>
</dbReference>
<dbReference type="SUPFAM" id="SSF51735">
    <property type="entry name" value="NAD(P)-binding Rossmann-fold domains"/>
    <property type="match status" value="2"/>
</dbReference>
<keyword evidence="2" id="KW-0812">Transmembrane</keyword>
<feature type="transmembrane region" description="Helical" evidence="2">
    <location>
        <begin position="124"/>
        <end position="143"/>
    </location>
</feature>
<gene>
    <name evidence="4" type="ORF">GCM10011354_13650</name>
</gene>
<dbReference type="Gene3D" id="3.40.50.720">
    <property type="entry name" value="NAD(P)-binding Rossmann-like Domain"/>
    <property type="match status" value="2"/>
</dbReference>
<dbReference type="PANTHER" id="PTHR43318:SF1">
    <property type="entry name" value="POLYSACCHARIDE BIOSYNTHESIS PROTEIN EPSC-RELATED"/>
    <property type="match status" value="1"/>
</dbReference>
<keyword evidence="5" id="KW-1185">Reference proteome</keyword>
<dbReference type="PANTHER" id="PTHR43318">
    <property type="entry name" value="UDP-N-ACETYLGLUCOSAMINE 4,6-DEHYDRATASE"/>
    <property type="match status" value="1"/>
</dbReference>
<evidence type="ECO:0000313" key="4">
    <source>
        <dbReference type="EMBL" id="GGI05348.1"/>
    </source>
</evidence>
<keyword evidence="2" id="KW-1133">Transmembrane helix</keyword>
<dbReference type="Pfam" id="PF02719">
    <property type="entry name" value="Polysacc_synt_2"/>
    <property type="match status" value="1"/>
</dbReference>
<protein>
    <submittedName>
        <fullName evidence="4">Polysaccharide biosynthesis protein CapD</fullName>
    </submittedName>
</protein>
<keyword evidence="2" id="KW-0472">Membrane</keyword>
<dbReference type="Proteomes" id="UP000650511">
    <property type="component" value="Unassembled WGS sequence"/>
</dbReference>
<dbReference type="EMBL" id="BMHA01000004">
    <property type="protein sequence ID" value="GGI05348.1"/>
    <property type="molecule type" value="Genomic_DNA"/>
</dbReference>
<sequence length="631" mass="67641">MMLDGDVRVHGRAAWWTSAARRSVRGPSDVALTILDVALVGVAYATTLVLRYELAVPAAAWNGLLRFLPIAVVAHVVTNRVAGVYGPVWQQASILEAQRIAAAGVVAMGSLLAGVYLIDRAVPLLVVLAGGLLTTALLGVLRFQSRLFAFHRRGGGGGTRVLVAGAGESAGSILRELSRMPTPNATIVGFVDDDPRKVGRLLGNVPILGSIDELVEVGRQVQAEQVLLAIPSANSTLVRRVADATARLGVPLKVLPSVSELMDNQPHLRDVRDLSIDDLLGREPISTDLASVQALVKGRCVLVTGGGGSIGSEIVRQVAAYAPARLLVLDRDETHLFDAMAAIEGRAVPILLDVRDRRAVRELFERERPDIVFHAAANKHVPLLESHPREAVTNNVLGTENLVTAARSVATPRVVFISTDKAVNPSSVMGASKRMGERLVHANAPQGAAWCAVRFGNVLGSRGSVVPTFVRQIRSGGPVTVTHQDMTRYFMSIPEAVQLVLQAAALAEDREVFMLEMGAPVRIVDLAHRMISLAGLRVGTDIEVQVTGLRPGEKITEELRTSDERAEHTSHPKILRLHPPAVDPGIVSATVQGLSVAAAERDDQETIRLLFDGELPQCLDLTSPDLIRLRE</sequence>
<comment type="similarity">
    <text evidence="1">Belongs to the polysaccharide synthase family.</text>
</comment>
<dbReference type="InterPro" id="IPR036291">
    <property type="entry name" value="NAD(P)-bd_dom_sf"/>
</dbReference>
<reference evidence="4" key="2">
    <citation type="submission" date="2020-09" db="EMBL/GenBank/DDBJ databases">
        <authorList>
            <person name="Sun Q."/>
            <person name="Zhou Y."/>
        </authorList>
    </citation>
    <scope>NUCLEOTIDE SEQUENCE</scope>
    <source>
        <strain evidence="4">CGMCC 1.14988</strain>
    </source>
</reference>
<accession>A0A8J3ETK0</accession>
<evidence type="ECO:0000256" key="1">
    <source>
        <dbReference type="ARBA" id="ARBA00007430"/>
    </source>
</evidence>
<evidence type="ECO:0000256" key="2">
    <source>
        <dbReference type="SAM" id="Phobius"/>
    </source>
</evidence>
<reference evidence="4" key="1">
    <citation type="journal article" date="2014" name="Int. J. Syst. Evol. Microbiol.">
        <title>Complete genome sequence of Corynebacterium casei LMG S-19264T (=DSM 44701T), isolated from a smear-ripened cheese.</title>
        <authorList>
            <consortium name="US DOE Joint Genome Institute (JGI-PGF)"/>
            <person name="Walter F."/>
            <person name="Albersmeier A."/>
            <person name="Kalinowski J."/>
            <person name="Ruckert C."/>
        </authorList>
    </citation>
    <scope>NUCLEOTIDE SEQUENCE</scope>
    <source>
        <strain evidence="4">CGMCC 1.14988</strain>
    </source>
</reference>
<feature type="domain" description="Polysaccharide biosynthesis protein CapD-like" evidence="3">
    <location>
        <begin position="301"/>
        <end position="577"/>
    </location>
</feature>